<dbReference type="SMART" id="SM00369">
    <property type="entry name" value="LRR_TYP"/>
    <property type="match status" value="3"/>
</dbReference>
<dbReference type="Gene3D" id="1.10.510.10">
    <property type="entry name" value="Transferase(Phosphotransferase) domain 1"/>
    <property type="match status" value="2"/>
</dbReference>
<evidence type="ECO:0000256" key="7">
    <source>
        <dbReference type="SAM" id="Phobius"/>
    </source>
</evidence>
<dbReference type="GO" id="GO:0005524">
    <property type="term" value="F:ATP binding"/>
    <property type="evidence" value="ECO:0007669"/>
    <property type="project" value="InterPro"/>
</dbReference>
<feature type="chain" id="PRO_5013673595" description="Protein kinase domain-containing protein" evidence="8">
    <location>
        <begin position="20"/>
        <end position="675"/>
    </location>
</feature>
<dbReference type="InterPro" id="IPR032675">
    <property type="entry name" value="LRR_dom_sf"/>
</dbReference>
<evidence type="ECO:0000313" key="10">
    <source>
        <dbReference type="EMBL" id="PIA42154.1"/>
    </source>
</evidence>
<dbReference type="PROSITE" id="PS51450">
    <property type="entry name" value="LRR"/>
    <property type="match status" value="2"/>
</dbReference>
<evidence type="ECO:0000256" key="2">
    <source>
        <dbReference type="ARBA" id="ARBA00022614"/>
    </source>
</evidence>
<keyword evidence="3 7" id="KW-0812">Transmembrane</keyword>
<dbReference type="GO" id="GO:0004672">
    <property type="term" value="F:protein kinase activity"/>
    <property type="evidence" value="ECO:0007669"/>
    <property type="project" value="InterPro"/>
</dbReference>
<keyword evidence="2" id="KW-0433">Leucine-rich repeat</keyword>
<dbReference type="STRING" id="218851.A0A2G5DF91"/>
<feature type="domain" description="Protein kinase" evidence="9">
    <location>
        <begin position="400"/>
        <end position="673"/>
    </location>
</feature>
<organism evidence="10 11">
    <name type="scientific">Aquilegia coerulea</name>
    <name type="common">Rocky mountain columbine</name>
    <dbReference type="NCBI Taxonomy" id="218851"/>
    <lineage>
        <taxon>Eukaryota</taxon>
        <taxon>Viridiplantae</taxon>
        <taxon>Streptophyta</taxon>
        <taxon>Embryophyta</taxon>
        <taxon>Tracheophyta</taxon>
        <taxon>Spermatophyta</taxon>
        <taxon>Magnoliopsida</taxon>
        <taxon>Ranunculales</taxon>
        <taxon>Ranunculaceae</taxon>
        <taxon>Thalictroideae</taxon>
        <taxon>Aquilegia</taxon>
    </lineage>
</organism>
<feature type="signal peptide" evidence="8">
    <location>
        <begin position="1"/>
        <end position="19"/>
    </location>
</feature>
<dbReference type="Proteomes" id="UP000230069">
    <property type="component" value="Unassembled WGS sequence"/>
</dbReference>
<dbReference type="PANTHER" id="PTHR48007:SF84">
    <property type="entry name" value="(WILD MALAYSIAN BANANA) HYPOTHETICAL PROTEIN"/>
    <property type="match status" value="1"/>
</dbReference>
<evidence type="ECO:0000256" key="5">
    <source>
        <dbReference type="ARBA" id="ARBA00022989"/>
    </source>
</evidence>
<dbReference type="InterPro" id="IPR001245">
    <property type="entry name" value="Ser-Thr/Tyr_kinase_cat_dom"/>
</dbReference>
<dbReference type="InterPro" id="IPR046959">
    <property type="entry name" value="PRK1-6/SRF4-like"/>
</dbReference>
<keyword evidence="4" id="KW-0677">Repeat</keyword>
<dbReference type="PANTHER" id="PTHR48007">
    <property type="entry name" value="LEUCINE-RICH REPEAT RECEPTOR-LIKE PROTEIN KINASE PXC1"/>
    <property type="match status" value="1"/>
</dbReference>
<feature type="transmembrane region" description="Helical" evidence="7">
    <location>
        <begin position="300"/>
        <end position="325"/>
    </location>
</feature>
<dbReference type="SUPFAM" id="SSF56112">
    <property type="entry name" value="Protein kinase-like (PK-like)"/>
    <property type="match status" value="1"/>
</dbReference>
<keyword evidence="6 7" id="KW-0472">Membrane</keyword>
<evidence type="ECO:0000256" key="3">
    <source>
        <dbReference type="ARBA" id="ARBA00022692"/>
    </source>
</evidence>
<dbReference type="FunCoup" id="A0A2G5DF91">
    <property type="interactions" value="546"/>
</dbReference>
<dbReference type="Gene3D" id="3.80.10.10">
    <property type="entry name" value="Ribonuclease Inhibitor"/>
    <property type="match status" value="1"/>
</dbReference>
<comment type="subcellular location">
    <subcellularLocation>
        <location evidence="1">Membrane</location>
    </subcellularLocation>
</comment>
<dbReference type="OrthoDB" id="1394818at2759"/>
<dbReference type="InterPro" id="IPR003591">
    <property type="entry name" value="Leu-rich_rpt_typical-subtyp"/>
</dbReference>
<protein>
    <recommendedName>
        <fullName evidence="9">Protein kinase domain-containing protein</fullName>
    </recommendedName>
</protein>
<dbReference type="GO" id="GO:0016020">
    <property type="term" value="C:membrane"/>
    <property type="evidence" value="ECO:0007669"/>
    <property type="project" value="UniProtKB-SubCell"/>
</dbReference>
<evidence type="ECO:0000256" key="6">
    <source>
        <dbReference type="ARBA" id="ARBA00023136"/>
    </source>
</evidence>
<evidence type="ECO:0000256" key="4">
    <source>
        <dbReference type="ARBA" id="ARBA00022737"/>
    </source>
</evidence>
<dbReference type="InterPro" id="IPR000719">
    <property type="entry name" value="Prot_kinase_dom"/>
</dbReference>
<dbReference type="AlphaFoldDB" id="A0A2G5DF91"/>
<dbReference type="PROSITE" id="PS50011">
    <property type="entry name" value="PROTEIN_KINASE_DOM"/>
    <property type="match status" value="1"/>
</dbReference>
<dbReference type="EMBL" id="KZ305038">
    <property type="protein sequence ID" value="PIA42154.1"/>
    <property type="molecule type" value="Genomic_DNA"/>
</dbReference>
<dbReference type="InParanoid" id="A0A2G5DF91"/>
<proteinExistence type="predicted"/>
<dbReference type="InterPro" id="IPR011009">
    <property type="entry name" value="Kinase-like_dom_sf"/>
</dbReference>
<dbReference type="Gene3D" id="3.30.200.20">
    <property type="entry name" value="Phosphorylase Kinase, domain 1"/>
    <property type="match status" value="1"/>
</dbReference>
<dbReference type="Pfam" id="PF07714">
    <property type="entry name" value="PK_Tyr_Ser-Thr"/>
    <property type="match status" value="1"/>
</dbReference>
<evidence type="ECO:0000256" key="1">
    <source>
        <dbReference type="ARBA" id="ARBA00004370"/>
    </source>
</evidence>
<evidence type="ECO:0000313" key="11">
    <source>
        <dbReference type="Proteomes" id="UP000230069"/>
    </source>
</evidence>
<keyword evidence="11" id="KW-1185">Reference proteome</keyword>
<gene>
    <name evidence="10" type="ORF">AQUCO_02100188v1</name>
</gene>
<accession>A0A2G5DF91</accession>
<keyword evidence="5 7" id="KW-1133">Transmembrane helix</keyword>
<reference evidence="10 11" key="1">
    <citation type="submission" date="2017-09" db="EMBL/GenBank/DDBJ databases">
        <title>WGS assembly of Aquilegia coerulea Goldsmith.</title>
        <authorList>
            <person name="Hodges S."/>
            <person name="Kramer E."/>
            <person name="Nordborg M."/>
            <person name="Tomkins J."/>
            <person name="Borevitz J."/>
            <person name="Derieg N."/>
            <person name="Yan J."/>
            <person name="Mihaltcheva S."/>
            <person name="Hayes R.D."/>
            <person name="Rokhsar D."/>
        </authorList>
    </citation>
    <scope>NUCLEOTIDE SEQUENCE [LARGE SCALE GENOMIC DNA]</scope>
    <source>
        <strain evidence="11">cv. Goldsmith</strain>
    </source>
</reference>
<name>A0A2G5DF91_AQUCA</name>
<dbReference type="Pfam" id="PF13855">
    <property type="entry name" value="LRR_8"/>
    <property type="match status" value="2"/>
</dbReference>
<evidence type="ECO:0000259" key="9">
    <source>
        <dbReference type="PROSITE" id="PS50011"/>
    </source>
</evidence>
<keyword evidence="8" id="KW-0732">Signal</keyword>
<dbReference type="Pfam" id="PF00560">
    <property type="entry name" value="LRR_1"/>
    <property type="match status" value="1"/>
</dbReference>
<dbReference type="FunFam" id="3.30.200.20:FF:000466">
    <property type="entry name" value="Putative LRR receptor-like serine/threonine-protein kinase"/>
    <property type="match status" value="1"/>
</dbReference>
<dbReference type="SUPFAM" id="SSF52058">
    <property type="entry name" value="L domain-like"/>
    <property type="match status" value="1"/>
</dbReference>
<evidence type="ECO:0000256" key="8">
    <source>
        <dbReference type="SAM" id="SignalP"/>
    </source>
</evidence>
<dbReference type="InterPro" id="IPR001611">
    <property type="entry name" value="Leu-rich_rpt"/>
</dbReference>
<sequence>MELFFKFLLLLCFLSFAESICNTTDYELISKAFSSVSGFKNSSFKSINTSCPNPSIKEIKLPSRNLSGLISWVFLKNMSNLQSIDLSYNSLQGSVPGSFWSIPSLVEVNLAMNKFGGSVGFEPISENNSFSSIQKLNLSHNRFTNSVHLSEFSNLKVLDLSRNSLELLPSGLENLTKLEYLNLSSCKISGNSKPISSLHSLQYLDLSDNKMNGSLPSLSNLKFLNVSLNNFTGQLSSEKIKKFGKSAFIQAGNFYTSKTPFFPISSSHSKPPPPPLNHQFKHKPIAKPLKIKKPKSKNKVLLISSVSSGAFLVVLAMVVCCACVCRRRRKKIVERKRWAISKPVQQYSIKTDISGPFSFETESRTWVVNIKESSTAPVMMFEKPLMNLTFTDLIAATSHFGKESQLAEGRSGPVYRAILPGELHVVIKVLEKFKDVERDDAVAIFDDISRIKHPNLLPLLGYCIAGKERLLLYEFMSNGDLHTWLHGLPTGEPDVEDWSSDTWDLQNEEFSGPHISSSDAKGWRMRHQIAVGIARGLAYLHHAGSKPIIHGHLVPSNILLNDDLEPRIADFGFHDDALIGNTEADVFCFGVVLMELLTGKNCSDETVSWVRRLVKEGEGVKALDPRLKLSSESVTSQMVDSLRVGYLCTAESPLKRPTMQQVVGLLKDIHPGSEF</sequence>
<dbReference type="PRINTS" id="PR00019">
    <property type="entry name" value="LEURICHRPT"/>
</dbReference>